<evidence type="ECO:0000256" key="3">
    <source>
        <dbReference type="SAM" id="MobiDB-lite"/>
    </source>
</evidence>
<dbReference type="GO" id="GO:0003841">
    <property type="term" value="F:1-acylglycerol-3-phosphate O-acyltransferase activity"/>
    <property type="evidence" value="ECO:0007669"/>
    <property type="project" value="TreeGrafter"/>
</dbReference>
<sequence>MTEPAEGRLPEGAWLWLHDFGRWLGRTLFRFGYRMRVRGLDRMPRSGPVVVVANHSSLADGQMLFGLLDRRIVFLIKHEMFRGPLGWALRRLGQLAVRRGQPDRTPLLAAVRVLRAGGVIGIFPEGTRSADDVATAEHGAAWLARSAGALVLPVACRGIARPPGTRRRFRPVVDVLVGDPFELPAGKGRAELALATEQVRTSLVALLAELDRTRGKQEDSKDAGEQDLGVNNSGVSGEQR</sequence>
<keyword evidence="2 5" id="KW-0012">Acyltransferase</keyword>
<organism evidence="5 6">
    <name type="scientific">Goodfellowiella coeruleoviolacea</name>
    <dbReference type="NCBI Taxonomy" id="334858"/>
    <lineage>
        <taxon>Bacteria</taxon>
        <taxon>Bacillati</taxon>
        <taxon>Actinomycetota</taxon>
        <taxon>Actinomycetes</taxon>
        <taxon>Pseudonocardiales</taxon>
        <taxon>Pseudonocardiaceae</taxon>
        <taxon>Goodfellowiella</taxon>
    </lineage>
</organism>
<dbReference type="AlphaFoldDB" id="A0AAE3GKX0"/>
<evidence type="ECO:0000259" key="4">
    <source>
        <dbReference type="SMART" id="SM00563"/>
    </source>
</evidence>
<feature type="domain" description="Phospholipid/glycerol acyltransferase" evidence="4">
    <location>
        <begin position="49"/>
        <end position="159"/>
    </location>
</feature>
<dbReference type="GO" id="GO:0006654">
    <property type="term" value="P:phosphatidic acid biosynthetic process"/>
    <property type="evidence" value="ECO:0007669"/>
    <property type="project" value="TreeGrafter"/>
</dbReference>
<proteinExistence type="predicted"/>
<evidence type="ECO:0000256" key="2">
    <source>
        <dbReference type="ARBA" id="ARBA00023315"/>
    </source>
</evidence>
<keyword evidence="6" id="KW-1185">Reference proteome</keyword>
<feature type="region of interest" description="Disordered" evidence="3">
    <location>
        <begin position="213"/>
        <end position="240"/>
    </location>
</feature>
<dbReference type="SUPFAM" id="SSF69593">
    <property type="entry name" value="Glycerol-3-phosphate (1)-acyltransferase"/>
    <property type="match status" value="1"/>
</dbReference>
<dbReference type="InterPro" id="IPR002123">
    <property type="entry name" value="Plipid/glycerol_acylTrfase"/>
</dbReference>
<dbReference type="Pfam" id="PF01553">
    <property type="entry name" value="Acyltransferase"/>
    <property type="match status" value="1"/>
</dbReference>
<name>A0AAE3GKX0_9PSEU</name>
<dbReference type="SMART" id="SM00563">
    <property type="entry name" value="PlsC"/>
    <property type="match status" value="1"/>
</dbReference>
<dbReference type="EMBL" id="JAMTCK010000024">
    <property type="protein sequence ID" value="MCP2170101.1"/>
    <property type="molecule type" value="Genomic_DNA"/>
</dbReference>
<gene>
    <name evidence="5" type="ORF">LX83_006989</name>
</gene>
<dbReference type="PANTHER" id="PTHR10434">
    <property type="entry name" value="1-ACYL-SN-GLYCEROL-3-PHOSPHATE ACYLTRANSFERASE"/>
    <property type="match status" value="1"/>
</dbReference>
<dbReference type="RefSeq" id="WP_253779908.1">
    <property type="nucleotide sequence ID" value="NZ_JAMTCK010000024.1"/>
</dbReference>
<dbReference type="GO" id="GO:0005886">
    <property type="term" value="C:plasma membrane"/>
    <property type="evidence" value="ECO:0007669"/>
    <property type="project" value="TreeGrafter"/>
</dbReference>
<evidence type="ECO:0000256" key="1">
    <source>
        <dbReference type="ARBA" id="ARBA00022679"/>
    </source>
</evidence>
<feature type="compositionally biased region" description="Polar residues" evidence="3">
    <location>
        <begin position="229"/>
        <end position="240"/>
    </location>
</feature>
<feature type="compositionally biased region" description="Basic and acidic residues" evidence="3">
    <location>
        <begin position="213"/>
        <end position="224"/>
    </location>
</feature>
<evidence type="ECO:0000313" key="6">
    <source>
        <dbReference type="Proteomes" id="UP001206128"/>
    </source>
</evidence>
<evidence type="ECO:0000313" key="5">
    <source>
        <dbReference type="EMBL" id="MCP2170101.1"/>
    </source>
</evidence>
<keyword evidence="1" id="KW-0808">Transferase</keyword>
<dbReference type="CDD" id="cd07989">
    <property type="entry name" value="LPLAT_AGPAT-like"/>
    <property type="match status" value="1"/>
</dbReference>
<accession>A0AAE3GKX0</accession>
<comment type="caution">
    <text evidence="5">The sequence shown here is derived from an EMBL/GenBank/DDBJ whole genome shotgun (WGS) entry which is preliminary data.</text>
</comment>
<dbReference type="PANTHER" id="PTHR10434:SF11">
    <property type="entry name" value="1-ACYL-SN-GLYCEROL-3-PHOSPHATE ACYLTRANSFERASE"/>
    <property type="match status" value="1"/>
</dbReference>
<dbReference type="Proteomes" id="UP001206128">
    <property type="component" value="Unassembled WGS sequence"/>
</dbReference>
<protein>
    <submittedName>
        <fullName evidence="5">1-acyl-sn-glycerol-3-phosphate acyltransferase</fullName>
    </submittedName>
</protein>
<reference evidence="5" key="1">
    <citation type="submission" date="2022-06" db="EMBL/GenBank/DDBJ databases">
        <title>Genomic Encyclopedia of Archaeal and Bacterial Type Strains, Phase II (KMG-II): from individual species to whole genera.</title>
        <authorList>
            <person name="Goeker M."/>
        </authorList>
    </citation>
    <scope>NUCLEOTIDE SEQUENCE</scope>
    <source>
        <strain evidence="5">DSM 43935</strain>
    </source>
</reference>